<proteinExistence type="predicted"/>
<name>A0A4Y2I8Q7_ARAVE</name>
<reference evidence="1 2" key="1">
    <citation type="journal article" date="2019" name="Sci. Rep.">
        <title>Orb-weaving spider Araneus ventricosus genome elucidates the spidroin gene catalogue.</title>
        <authorList>
            <person name="Kono N."/>
            <person name="Nakamura H."/>
            <person name="Ohtoshi R."/>
            <person name="Moran D.A.P."/>
            <person name="Shinohara A."/>
            <person name="Yoshida Y."/>
            <person name="Fujiwara M."/>
            <person name="Mori M."/>
            <person name="Tomita M."/>
            <person name="Arakawa K."/>
        </authorList>
    </citation>
    <scope>NUCLEOTIDE SEQUENCE [LARGE SCALE GENOMIC DNA]</scope>
</reference>
<comment type="caution">
    <text evidence="1">The sequence shown here is derived from an EMBL/GenBank/DDBJ whole genome shotgun (WGS) entry which is preliminary data.</text>
</comment>
<organism evidence="1 2">
    <name type="scientific">Araneus ventricosus</name>
    <name type="common">Orbweaver spider</name>
    <name type="synonym">Epeira ventricosa</name>
    <dbReference type="NCBI Taxonomy" id="182803"/>
    <lineage>
        <taxon>Eukaryota</taxon>
        <taxon>Metazoa</taxon>
        <taxon>Ecdysozoa</taxon>
        <taxon>Arthropoda</taxon>
        <taxon>Chelicerata</taxon>
        <taxon>Arachnida</taxon>
        <taxon>Araneae</taxon>
        <taxon>Araneomorphae</taxon>
        <taxon>Entelegynae</taxon>
        <taxon>Araneoidea</taxon>
        <taxon>Araneidae</taxon>
        <taxon>Araneus</taxon>
    </lineage>
</organism>
<gene>
    <name evidence="1" type="ORF">AVEN_122018_1</name>
</gene>
<dbReference type="Proteomes" id="UP000499080">
    <property type="component" value="Unassembled WGS sequence"/>
</dbReference>
<evidence type="ECO:0000313" key="1">
    <source>
        <dbReference type="EMBL" id="GBM73792.1"/>
    </source>
</evidence>
<dbReference type="AlphaFoldDB" id="A0A4Y2I8Q7"/>
<sequence>MWTFSSAGHHSLSLLTGLISGRRAVETIDFRVKTTVDPYRSQEPLQNTTQDEECRKSEFTSQVMLYANNTFCIDTMSDAMPWEIFV</sequence>
<evidence type="ECO:0000313" key="2">
    <source>
        <dbReference type="Proteomes" id="UP000499080"/>
    </source>
</evidence>
<dbReference type="EMBL" id="BGPR01002457">
    <property type="protein sequence ID" value="GBM73792.1"/>
    <property type="molecule type" value="Genomic_DNA"/>
</dbReference>
<protein>
    <submittedName>
        <fullName evidence="1">Uncharacterized protein</fullName>
    </submittedName>
</protein>
<keyword evidence="2" id="KW-1185">Reference proteome</keyword>
<accession>A0A4Y2I8Q7</accession>